<dbReference type="Pfam" id="PF11997">
    <property type="entry name" value="DUF3492"/>
    <property type="match status" value="1"/>
</dbReference>
<proteinExistence type="predicted"/>
<feature type="domain" description="Glycosyl transferase family 1" evidence="1">
    <location>
        <begin position="311"/>
        <end position="470"/>
    </location>
</feature>
<evidence type="ECO:0000313" key="4">
    <source>
        <dbReference type="Proteomes" id="UP001527882"/>
    </source>
</evidence>
<sequence>MNMGANDKIKVLLSTEGTYPYHQGGVSTWCDLLVQRMPDVDFIIYSILANPFVTQKFPVSSNASIIKIPLWGTEEPSEHLDVPFSRILESKKRTDDENIRKHFLPLFIKLVEEIVRPQKNPAQFGLLLLSLQDYLQVYEYKATFKSELVWEQYKAHLLRLCGDSANRISQPDIYGMIQSLGWLYRFLNIVNTPVPKVHVTHSSASGFCGIPCAIDKLRNRTPYLLTEHGVYLREQYLSLGKREREYSSFLSTFLIRFIQSVVSLNYYTADQVSPVCGYNTRWETRLGVSQRNVKVIYNGVDNTVFTDTPSEPHAKPTVVSIARIDPLKDILTLIRSAAKVKESIPDAQIIIYGSVSVPSYYEECLALREQLQLQETVIFAGHTSNMAAAYQSGDLVVLSSISEAFPYSVVEAMMSGKAIVSTDVGGVKEAVGEAGILVSPRDPDALAEGMVRLLQNAELRHSLGRDGRERAMNFFTLDKVLDLHLKSYIRLAVRVEEQWTRQTDVPKRTASLARQRLYMERGYALAANGLDPQAVEQFRHAVNEAPVSVHVPVILLEISSAYNRMGKFDLVFQELERIQALTESIEGLGQGVA</sequence>
<dbReference type="SUPFAM" id="SSF53756">
    <property type="entry name" value="UDP-Glycosyltransferase/glycogen phosphorylase"/>
    <property type="match status" value="1"/>
</dbReference>
<evidence type="ECO:0000259" key="1">
    <source>
        <dbReference type="Pfam" id="PF00534"/>
    </source>
</evidence>
<dbReference type="Proteomes" id="UP001527882">
    <property type="component" value="Unassembled WGS sequence"/>
</dbReference>
<dbReference type="Gene3D" id="3.40.50.2000">
    <property type="entry name" value="Glycogen Phosphorylase B"/>
    <property type="match status" value="2"/>
</dbReference>
<organism evidence="3 4">
    <name type="scientific">Paenibacillus gyeongsangnamensis</name>
    <dbReference type="NCBI Taxonomy" id="3388067"/>
    <lineage>
        <taxon>Bacteria</taxon>
        <taxon>Bacillati</taxon>
        <taxon>Bacillota</taxon>
        <taxon>Bacilli</taxon>
        <taxon>Bacillales</taxon>
        <taxon>Paenibacillaceae</taxon>
        <taxon>Paenibacillus</taxon>
    </lineage>
</organism>
<protein>
    <submittedName>
        <fullName evidence="3">GT4 family glycosyltransferase PelF</fullName>
    </submittedName>
</protein>
<evidence type="ECO:0000313" key="3">
    <source>
        <dbReference type="EMBL" id="MCZ8512617.1"/>
    </source>
</evidence>
<dbReference type="InterPro" id="IPR022622">
    <property type="entry name" value="DUF3492"/>
</dbReference>
<dbReference type="InterPro" id="IPR047691">
    <property type="entry name" value="PelF-like"/>
</dbReference>
<dbReference type="Pfam" id="PF00534">
    <property type="entry name" value="Glycos_transf_1"/>
    <property type="match status" value="1"/>
</dbReference>
<feature type="domain" description="DUF3492" evidence="2">
    <location>
        <begin position="10"/>
        <end position="288"/>
    </location>
</feature>
<dbReference type="EMBL" id="JAQAGZ010000005">
    <property type="protein sequence ID" value="MCZ8512617.1"/>
    <property type="molecule type" value="Genomic_DNA"/>
</dbReference>
<dbReference type="PANTHER" id="PTHR12526:SF608">
    <property type="entry name" value="PELF"/>
    <property type="match status" value="1"/>
</dbReference>
<dbReference type="InterPro" id="IPR001296">
    <property type="entry name" value="Glyco_trans_1"/>
</dbReference>
<comment type="caution">
    <text evidence="3">The sequence shown here is derived from an EMBL/GenBank/DDBJ whole genome shotgun (WGS) entry which is preliminary data.</text>
</comment>
<dbReference type="PANTHER" id="PTHR12526">
    <property type="entry name" value="GLYCOSYLTRANSFERASE"/>
    <property type="match status" value="1"/>
</dbReference>
<dbReference type="NCBIfam" id="NF038011">
    <property type="entry name" value="PelF"/>
    <property type="match status" value="1"/>
</dbReference>
<name>A0ABT4Q755_9BACL</name>
<reference evidence="3 4" key="1">
    <citation type="submission" date="2022-12" db="EMBL/GenBank/DDBJ databases">
        <title>Draft genome sequence of Paenibacillus sp. dW9.</title>
        <authorList>
            <person name="Choi E.-W."/>
            <person name="Kim D.-U."/>
        </authorList>
    </citation>
    <scope>NUCLEOTIDE SEQUENCE [LARGE SCALE GENOMIC DNA]</scope>
    <source>
        <strain evidence="4">dW9</strain>
    </source>
</reference>
<gene>
    <name evidence="3" type="primary">pelF</name>
    <name evidence="3" type="ORF">O9H85_09365</name>
</gene>
<accession>A0ABT4Q755</accession>
<evidence type="ECO:0000259" key="2">
    <source>
        <dbReference type="Pfam" id="PF11997"/>
    </source>
</evidence>
<keyword evidence="4" id="KW-1185">Reference proteome</keyword>
<dbReference type="RefSeq" id="WP_269881062.1">
    <property type="nucleotide sequence ID" value="NZ_JAQAGZ010000005.1"/>
</dbReference>